<evidence type="ECO:0000313" key="3">
    <source>
        <dbReference type="EMBL" id="MTW17984.1"/>
    </source>
</evidence>
<dbReference type="Proteomes" id="UP000438991">
    <property type="component" value="Unassembled WGS sequence"/>
</dbReference>
<reference evidence="5" key="2">
    <citation type="submission" date="2018-10" db="EMBL/GenBank/DDBJ databases">
        <authorList>
            <person name="Peiro R."/>
            <person name="Begona"/>
            <person name="Cbmso G."/>
            <person name="Lopez M."/>
            <person name="Gonzalez S."/>
            <person name="Sacristan E."/>
            <person name="Castillo E."/>
        </authorList>
    </citation>
    <scope>NUCLEOTIDE SEQUENCE [LARGE SCALE GENOMIC DNA]</scope>
</reference>
<comment type="similarity">
    <text evidence="1">Belongs to the UPF0065 (bug) family.</text>
</comment>
<dbReference type="PANTHER" id="PTHR42928">
    <property type="entry name" value="TRICARBOXYLATE-BINDING PROTEIN"/>
    <property type="match status" value="1"/>
</dbReference>
<keyword evidence="2" id="KW-0732">Signal</keyword>
<sequence length="323" mass="34230">MRKLLGLAVFMALACGSAVAEPFPTRFVTMVVPFAPGGSTDVIARIVADGMSEDLGQRIIIENVAGAGGTTGSIRVMRSGADGYTILAGHMGTHASAYSLYSKVRYDPRSDFLPIGLAASAPIVVFARKDLAADNLKDFIKYLKDNGERVKVGHNGIGSNAHLTCLLLASLLEAKPTEVAYRGNAPLMNDLMAGQIDYSCDQVLTVAPQVEGGTIKAIATAAPSRSNVLPKVATTVEAGLPAYQVDAWTALFAPAGTPVEIADRLNQALVKALDNPNVVKRLTDLGAIVPPRDQRSRSFLKSLVETDVKRWADVITKANVKID</sequence>
<evidence type="ECO:0000313" key="5">
    <source>
        <dbReference type="Proteomes" id="UP000289200"/>
    </source>
</evidence>
<keyword evidence="5" id="KW-1185">Reference proteome</keyword>
<name>A0A447CRD2_9BRAD</name>
<reference evidence="4" key="1">
    <citation type="submission" date="2018-10" db="EMBL/GenBank/DDBJ databases">
        <authorList>
            <person name="Peiro R."/>
            <person name="Begona"/>
            <person name="Cbmso G."/>
            <person name="Lopez M."/>
            <person name="Gonzalez S."/>
            <person name="Sacristan E."/>
            <person name="Castillo E."/>
        </authorList>
    </citation>
    <scope>NUCLEOTIDE SEQUENCE</scope>
    <source>
        <strain evidence="4">Rhod_genome</strain>
    </source>
</reference>
<proteinExistence type="inferred from homology"/>
<dbReference type="PANTHER" id="PTHR42928:SF5">
    <property type="entry name" value="BLR1237 PROTEIN"/>
    <property type="match status" value="1"/>
</dbReference>
<dbReference type="InterPro" id="IPR005064">
    <property type="entry name" value="BUG"/>
</dbReference>
<dbReference type="Gene3D" id="3.40.190.150">
    <property type="entry name" value="Bordetella uptake gene, domain 1"/>
    <property type="match status" value="1"/>
</dbReference>
<dbReference type="AlphaFoldDB" id="A0A447CRD2"/>
<evidence type="ECO:0000256" key="1">
    <source>
        <dbReference type="ARBA" id="ARBA00006987"/>
    </source>
</evidence>
<evidence type="ECO:0000313" key="4">
    <source>
        <dbReference type="EMBL" id="VCU07738.1"/>
    </source>
</evidence>
<feature type="signal peptide" evidence="2">
    <location>
        <begin position="1"/>
        <end position="20"/>
    </location>
</feature>
<dbReference type="EMBL" id="WNKV01000013">
    <property type="protein sequence ID" value="MTW17984.1"/>
    <property type="molecule type" value="Genomic_DNA"/>
</dbReference>
<gene>
    <name evidence="3" type="ORF">GJ689_17395</name>
    <name evidence="4" type="ORF">RHODGE_RHODGE_00910</name>
</gene>
<evidence type="ECO:0000313" key="6">
    <source>
        <dbReference type="Proteomes" id="UP000438991"/>
    </source>
</evidence>
<dbReference type="PROSITE" id="PS51257">
    <property type="entry name" value="PROKAR_LIPOPROTEIN"/>
    <property type="match status" value="1"/>
</dbReference>
<dbReference type="EMBL" id="UWOC01000066">
    <property type="protein sequence ID" value="VCU07738.1"/>
    <property type="molecule type" value="Genomic_DNA"/>
</dbReference>
<evidence type="ECO:0000256" key="2">
    <source>
        <dbReference type="SAM" id="SignalP"/>
    </source>
</evidence>
<comment type="caution">
    <text evidence="4">The sequence shown here is derived from an EMBL/GenBank/DDBJ whole genome shotgun (WGS) entry which is preliminary data.</text>
</comment>
<feature type="chain" id="PRO_5041168840" evidence="2">
    <location>
        <begin position="21"/>
        <end position="323"/>
    </location>
</feature>
<reference evidence="3 6" key="3">
    <citation type="submission" date="2019-11" db="EMBL/GenBank/DDBJ databases">
        <title>Whole-genome sequence of Rhodoplanes serenus DSM 18633, type strain.</title>
        <authorList>
            <person name="Kyndt J.A."/>
            <person name="Meyer T.E."/>
        </authorList>
    </citation>
    <scope>NUCLEOTIDE SEQUENCE [LARGE SCALE GENOMIC DNA]</scope>
    <source>
        <strain evidence="3 6">DSM 18633</strain>
    </source>
</reference>
<dbReference type="RefSeq" id="WP_129607954.1">
    <property type="nucleotide sequence ID" value="NZ_UWOC01000066.1"/>
</dbReference>
<dbReference type="SUPFAM" id="SSF53850">
    <property type="entry name" value="Periplasmic binding protein-like II"/>
    <property type="match status" value="1"/>
</dbReference>
<organism evidence="4 5">
    <name type="scientific">Rhodoplanes serenus</name>
    <dbReference type="NCBI Taxonomy" id="200615"/>
    <lineage>
        <taxon>Bacteria</taxon>
        <taxon>Pseudomonadati</taxon>
        <taxon>Pseudomonadota</taxon>
        <taxon>Alphaproteobacteria</taxon>
        <taxon>Hyphomicrobiales</taxon>
        <taxon>Nitrobacteraceae</taxon>
        <taxon>Rhodoplanes</taxon>
    </lineage>
</organism>
<protein>
    <submittedName>
        <fullName evidence="3">Tripartite tricarboxylate transporter substrate binding protein BugD</fullName>
    </submittedName>
</protein>
<dbReference type="OrthoDB" id="7375033at2"/>
<dbReference type="InterPro" id="IPR042100">
    <property type="entry name" value="Bug_dom1"/>
</dbReference>
<accession>A0A447CRD2</accession>
<dbReference type="Gene3D" id="3.40.190.10">
    <property type="entry name" value="Periplasmic binding protein-like II"/>
    <property type="match status" value="1"/>
</dbReference>
<dbReference type="PIRSF" id="PIRSF017082">
    <property type="entry name" value="YflP"/>
    <property type="match status" value="1"/>
</dbReference>
<dbReference type="Proteomes" id="UP000289200">
    <property type="component" value="Unassembled WGS sequence"/>
</dbReference>
<dbReference type="Pfam" id="PF03401">
    <property type="entry name" value="TctC"/>
    <property type="match status" value="1"/>
</dbReference>